<reference evidence="1 2" key="1">
    <citation type="journal article" date="2019" name="Microbiome">
        <title>Annotated bacterial chromosomes from frame-shift-corrected long-read metagenomic data.</title>
        <authorList>
            <person name="Arumugam K."/>
            <person name="Bagci C."/>
            <person name="Bessarab I."/>
            <person name="Beier S."/>
            <person name="Buchfink B."/>
            <person name="Gorska A."/>
            <person name="Qiu G."/>
            <person name="Huson D.H."/>
            <person name="Williams R.B.H."/>
        </authorList>
    </citation>
    <scope>NUCLEOTIDE SEQUENCE [LARGE SCALE GENOMIC DNA]</scope>
    <source>
        <strain evidence="1">SSA1</strain>
    </source>
</reference>
<gene>
    <name evidence="1" type="ORF">HWD57_11720</name>
</gene>
<evidence type="ECO:0000313" key="2">
    <source>
        <dbReference type="Proteomes" id="UP000509684"/>
    </source>
</evidence>
<name>A0A7D5SRZ3_9PROT</name>
<dbReference type="Proteomes" id="UP000509684">
    <property type="component" value="Chromosome"/>
</dbReference>
<dbReference type="Pfam" id="PF03692">
    <property type="entry name" value="CxxCxxCC"/>
    <property type="match status" value="1"/>
</dbReference>
<organism evidence="1 2">
    <name type="scientific">Candidatus Accumulibacter cognatus</name>
    <dbReference type="NCBI Taxonomy" id="2954383"/>
    <lineage>
        <taxon>Bacteria</taxon>
        <taxon>Pseudomonadati</taxon>
        <taxon>Pseudomonadota</taxon>
        <taxon>Betaproteobacteria</taxon>
        <taxon>Candidatus Accumulibacter</taxon>
    </lineage>
</organism>
<dbReference type="AlphaFoldDB" id="A0A7D5SRZ3"/>
<dbReference type="InterPro" id="IPR005358">
    <property type="entry name" value="Puta_zinc/iron-chelating_dom"/>
</dbReference>
<proteinExistence type="predicted"/>
<accession>A0A7D5SRZ3</accession>
<sequence length="213" mass="23556">MLTEEEKNALLESVQRVRDVAVRALRQLPNSSHAIAFVANLHRGVDMVAMRAAKAGPTPECRAGCAYCCRVRVEATEPEIFRISQMLGVLPPVQFSALVDRLRSHLAQAGAVQGQERQDCPFLENKLCTIYEVRPATCRKAHSLSVRKCQMLALELPQNLYLLLHSEALMLGTAEAYRELNLPASPHELVAAVLTALAEPGAEERWYNGQSLL</sequence>
<evidence type="ECO:0000313" key="1">
    <source>
        <dbReference type="EMBL" id="QLH52545.1"/>
    </source>
</evidence>
<dbReference type="KEGG" id="acog:HWD57_11720"/>
<protein>
    <submittedName>
        <fullName evidence="1">YkgJ family cysteine cluster protein</fullName>
    </submittedName>
</protein>
<dbReference type="EMBL" id="CP058708">
    <property type="protein sequence ID" value="QLH52545.1"/>
    <property type="molecule type" value="Genomic_DNA"/>
</dbReference>